<dbReference type="RefSeq" id="WP_055638484.1">
    <property type="nucleotide sequence ID" value="NZ_JBIRRP010000041.1"/>
</dbReference>
<dbReference type="Pfam" id="PF00583">
    <property type="entry name" value="Acetyltransf_1"/>
    <property type="match status" value="1"/>
</dbReference>
<dbReference type="SUPFAM" id="SSF55729">
    <property type="entry name" value="Acyl-CoA N-acyltransferases (Nat)"/>
    <property type="match status" value="1"/>
</dbReference>
<dbReference type="PROSITE" id="PS51186">
    <property type="entry name" value="GNAT"/>
    <property type="match status" value="1"/>
</dbReference>
<evidence type="ECO:0000313" key="2">
    <source>
        <dbReference type="EMBL" id="KUN75022.1"/>
    </source>
</evidence>
<reference evidence="2 3" key="1">
    <citation type="submission" date="2015-10" db="EMBL/GenBank/DDBJ databases">
        <title>Draft genome sequence of Streptomyces griseoruber DSM 40281, type strain for the species Streptomyces griseoruber.</title>
        <authorList>
            <person name="Ruckert C."/>
            <person name="Winkler A."/>
            <person name="Kalinowski J."/>
            <person name="Kampfer P."/>
            <person name="Glaeser S."/>
        </authorList>
    </citation>
    <scope>NUCLEOTIDE SEQUENCE [LARGE SCALE GENOMIC DNA]</scope>
    <source>
        <strain evidence="2 3">DSM 40281</strain>
    </source>
</reference>
<dbReference type="STRING" id="1943.AQJ64_44280"/>
<evidence type="ECO:0000259" key="1">
    <source>
        <dbReference type="PROSITE" id="PS51186"/>
    </source>
</evidence>
<dbReference type="EMBL" id="LMWW01000104">
    <property type="protein sequence ID" value="KUN75022.1"/>
    <property type="molecule type" value="Genomic_DNA"/>
</dbReference>
<accession>A0A101SJJ1</accession>
<evidence type="ECO:0000313" key="3">
    <source>
        <dbReference type="Proteomes" id="UP000052982"/>
    </source>
</evidence>
<organism evidence="2 3">
    <name type="scientific">Streptomyces griseoruber</name>
    <dbReference type="NCBI Taxonomy" id="1943"/>
    <lineage>
        <taxon>Bacteria</taxon>
        <taxon>Bacillati</taxon>
        <taxon>Actinomycetota</taxon>
        <taxon>Actinomycetes</taxon>
        <taxon>Kitasatosporales</taxon>
        <taxon>Streptomycetaceae</taxon>
        <taxon>Streptomyces</taxon>
    </lineage>
</organism>
<dbReference type="Proteomes" id="UP000052982">
    <property type="component" value="Unassembled WGS sequence"/>
</dbReference>
<dbReference type="OrthoDB" id="7945430at2"/>
<gene>
    <name evidence="2" type="ORF">AQJ64_44280</name>
</gene>
<comment type="caution">
    <text evidence="2">The sequence shown here is derived from an EMBL/GenBank/DDBJ whole genome shotgun (WGS) entry which is preliminary data.</text>
</comment>
<name>A0A101SJJ1_9ACTN</name>
<feature type="domain" description="N-acetyltransferase" evidence="1">
    <location>
        <begin position="78"/>
        <end position="212"/>
    </location>
</feature>
<proteinExistence type="predicted"/>
<dbReference type="InterPro" id="IPR016181">
    <property type="entry name" value="Acyl_CoA_acyltransferase"/>
</dbReference>
<keyword evidence="2" id="KW-0808">Transferase</keyword>
<sequence length="212" mass="23002">METLRDILDGAAHGVFPPEDGRTTVVPQMSPRDAGILAFTAHSVVFTDEDPQWVYDTLRAVDCDALSASMNPRFLAALMERTGRTAETVDAMLVGSPLPGGPPALPLTEIEDRDHPRIRYALRRRHEVRAWSADGGVLVTGRGIGGRLEVSVEVDEPLRHRGLGRLLVTAARRLADEPVWAQVAPGNARSVRAFQAAGYVPVGAELLLTARR</sequence>
<keyword evidence="3" id="KW-1185">Reference proteome</keyword>
<dbReference type="AlphaFoldDB" id="A0A101SJJ1"/>
<dbReference type="Gene3D" id="3.40.630.30">
    <property type="match status" value="1"/>
</dbReference>
<dbReference type="InterPro" id="IPR000182">
    <property type="entry name" value="GNAT_dom"/>
</dbReference>
<dbReference type="GO" id="GO:0016747">
    <property type="term" value="F:acyltransferase activity, transferring groups other than amino-acyl groups"/>
    <property type="evidence" value="ECO:0007669"/>
    <property type="project" value="InterPro"/>
</dbReference>
<protein>
    <submittedName>
        <fullName evidence="2">GCN5 family acetyltransferase</fullName>
    </submittedName>
</protein>